<dbReference type="InterPro" id="IPR034649">
    <property type="entry name" value="Hip_N"/>
</dbReference>
<sequence>MLNPEDVQKFKLFIAACDANPALLHLPELEFFRAFLLKHGAKLPEKPATPSGAGAGTGDGAEDTAAPEPETEQEPEPEEEQESEESDLELDNTGVIEPEPDEPQPMGDTSKEVTEADMDAANEKRSEAAAAFAEGEHQKAVDLYTEAIELNPGSALFHAKRAACYLKIKKPLAAMRDCDKAISINPDSAAAYNLLGRWEEAAKDLRTACKLDFDEQADEWLREVTPNVSNETGILQELLDSFISLLM</sequence>
<dbReference type="InterPro" id="IPR011990">
    <property type="entry name" value="TPR-like_helical_dom_sf"/>
</dbReference>
<dbReference type="SMART" id="SM00028">
    <property type="entry name" value="TPR"/>
    <property type="match status" value="2"/>
</dbReference>
<feature type="repeat" description="TPR" evidence="4">
    <location>
        <begin position="121"/>
        <end position="154"/>
    </location>
</feature>
<dbReference type="OrthoDB" id="533763at2759"/>
<comment type="similarity">
    <text evidence="1">Belongs to the FAM10 family.</text>
</comment>
<dbReference type="GO" id="GO:0046983">
    <property type="term" value="F:protein dimerization activity"/>
    <property type="evidence" value="ECO:0007669"/>
    <property type="project" value="InterPro"/>
</dbReference>
<comment type="caution">
    <text evidence="7">The sequence shown here is derived from an EMBL/GenBank/DDBJ whole genome shotgun (WGS) entry which is preliminary data.</text>
</comment>
<evidence type="ECO:0000313" key="7">
    <source>
        <dbReference type="EMBL" id="KAF0303860.1"/>
    </source>
</evidence>
<feature type="compositionally biased region" description="Acidic residues" evidence="5">
    <location>
        <begin position="69"/>
        <end position="90"/>
    </location>
</feature>
<evidence type="ECO:0000313" key="8">
    <source>
        <dbReference type="Proteomes" id="UP000440578"/>
    </source>
</evidence>
<dbReference type="CDD" id="cd14438">
    <property type="entry name" value="Hip_N"/>
    <property type="match status" value="1"/>
</dbReference>
<dbReference type="SUPFAM" id="SSF48452">
    <property type="entry name" value="TPR-like"/>
    <property type="match status" value="1"/>
</dbReference>
<proteinExistence type="inferred from homology"/>
<evidence type="ECO:0000256" key="4">
    <source>
        <dbReference type="PROSITE-ProRule" id="PRU00339"/>
    </source>
</evidence>
<protein>
    <submittedName>
        <fullName evidence="7">Hsc70-interacting protein</fullName>
    </submittedName>
</protein>
<dbReference type="Gene3D" id="1.25.40.10">
    <property type="entry name" value="Tetratricopeptide repeat domain"/>
    <property type="match status" value="1"/>
</dbReference>
<name>A0A6A4WJN0_AMPAM</name>
<gene>
    <name evidence="7" type="primary">ST13_1</name>
    <name evidence="7" type="ORF">FJT64_024222</name>
</gene>
<accession>A0A6A4WJN0</accession>
<dbReference type="Pfam" id="PF14559">
    <property type="entry name" value="TPR_19"/>
    <property type="match status" value="1"/>
</dbReference>
<evidence type="ECO:0000256" key="1">
    <source>
        <dbReference type="ARBA" id="ARBA00009015"/>
    </source>
</evidence>
<dbReference type="Pfam" id="PF18253">
    <property type="entry name" value="HipN"/>
    <property type="match status" value="1"/>
</dbReference>
<keyword evidence="3 4" id="KW-0802">TPR repeat</keyword>
<dbReference type="GO" id="GO:0030544">
    <property type="term" value="F:Hsp70 protein binding"/>
    <property type="evidence" value="ECO:0007669"/>
    <property type="project" value="TreeGrafter"/>
</dbReference>
<evidence type="ECO:0000256" key="5">
    <source>
        <dbReference type="SAM" id="MobiDB-lite"/>
    </source>
</evidence>
<dbReference type="Gene3D" id="6.10.250.3420">
    <property type="match status" value="1"/>
</dbReference>
<organism evidence="7 8">
    <name type="scientific">Amphibalanus amphitrite</name>
    <name type="common">Striped barnacle</name>
    <name type="synonym">Balanus amphitrite</name>
    <dbReference type="NCBI Taxonomy" id="1232801"/>
    <lineage>
        <taxon>Eukaryota</taxon>
        <taxon>Metazoa</taxon>
        <taxon>Ecdysozoa</taxon>
        <taxon>Arthropoda</taxon>
        <taxon>Crustacea</taxon>
        <taxon>Multicrustacea</taxon>
        <taxon>Cirripedia</taxon>
        <taxon>Thoracica</taxon>
        <taxon>Thoracicalcarea</taxon>
        <taxon>Balanomorpha</taxon>
        <taxon>Balanoidea</taxon>
        <taxon>Balanidae</taxon>
        <taxon>Amphibalaninae</taxon>
        <taxon>Amphibalanus</taxon>
    </lineage>
</organism>
<feature type="region of interest" description="Disordered" evidence="5">
    <location>
        <begin position="43"/>
        <end position="111"/>
    </location>
</feature>
<dbReference type="AlphaFoldDB" id="A0A6A4WJN0"/>
<feature type="domain" description="Hsp70-interacting protein N-terminal" evidence="6">
    <location>
        <begin position="3"/>
        <end position="44"/>
    </location>
</feature>
<evidence type="ECO:0000256" key="3">
    <source>
        <dbReference type="ARBA" id="ARBA00022803"/>
    </source>
</evidence>
<reference evidence="7 8" key="1">
    <citation type="submission" date="2019-07" db="EMBL/GenBank/DDBJ databases">
        <title>Draft genome assembly of a fouling barnacle, Amphibalanus amphitrite (Darwin, 1854): The first reference genome for Thecostraca.</title>
        <authorList>
            <person name="Kim W."/>
        </authorList>
    </citation>
    <scope>NUCLEOTIDE SEQUENCE [LARGE SCALE GENOMIC DNA]</scope>
    <source>
        <strain evidence="7">SNU_AA5</strain>
        <tissue evidence="7">Soma without cirri and trophi</tissue>
    </source>
</reference>
<dbReference type="InterPro" id="IPR019734">
    <property type="entry name" value="TPR_rpt"/>
</dbReference>
<dbReference type="PANTHER" id="PTHR45883">
    <property type="entry name" value="HSC70-INTERACTING PROTEIN"/>
    <property type="match status" value="1"/>
</dbReference>
<dbReference type="PANTHER" id="PTHR45883:SF2">
    <property type="entry name" value="HSC70-INTERACTING PROTEIN"/>
    <property type="match status" value="1"/>
</dbReference>
<dbReference type="PROSITE" id="PS50005">
    <property type="entry name" value="TPR"/>
    <property type="match status" value="1"/>
</dbReference>
<evidence type="ECO:0000259" key="6">
    <source>
        <dbReference type="Pfam" id="PF18253"/>
    </source>
</evidence>
<dbReference type="EMBL" id="VIIS01000911">
    <property type="protein sequence ID" value="KAF0303860.1"/>
    <property type="molecule type" value="Genomic_DNA"/>
</dbReference>
<keyword evidence="8" id="KW-1185">Reference proteome</keyword>
<keyword evidence="2" id="KW-0677">Repeat</keyword>
<dbReference type="Proteomes" id="UP000440578">
    <property type="component" value="Unassembled WGS sequence"/>
</dbReference>
<evidence type="ECO:0000256" key="2">
    <source>
        <dbReference type="ARBA" id="ARBA00022737"/>
    </source>
</evidence>
<dbReference type="FunFam" id="1.25.40.10:FF:000112">
    <property type="entry name" value="FAM10 family protein"/>
    <property type="match status" value="1"/>
</dbReference>